<protein>
    <recommendedName>
        <fullName evidence="3">FCD domain-containing protein</fullName>
    </recommendedName>
</protein>
<gene>
    <name evidence="1" type="ORF">D1825_15955</name>
</gene>
<dbReference type="AlphaFoldDB" id="A0A413RI35"/>
<proteinExistence type="predicted"/>
<sequence length="99" mass="10394">MDGAPELGERLALSVPDLFLSRCGNRVLVETARRLRLHVLRAVNLYGPQVALDLHAERLGGIAAAARSGDAELLGAVVRVFSNHALLDIAAAARTAADG</sequence>
<reference evidence="1 2" key="1">
    <citation type="submission" date="2018-08" db="EMBL/GenBank/DDBJ databases">
        <title>Cellulomonas rhizosphaerae sp. nov., a novel actinomycete isolated from soil.</title>
        <authorList>
            <person name="Tian Y."/>
        </authorList>
    </citation>
    <scope>NUCLEOTIDE SEQUENCE [LARGE SCALE GENOMIC DNA]</scope>
    <source>
        <strain evidence="1 2">NEAU-TCZ24</strain>
    </source>
</reference>
<evidence type="ECO:0008006" key="3">
    <source>
        <dbReference type="Google" id="ProtNLM"/>
    </source>
</evidence>
<name>A0A413RI35_9CELL</name>
<evidence type="ECO:0000313" key="2">
    <source>
        <dbReference type="Proteomes" id="UP000283374"/>
    </source>
</evidence>
<organism evidence="1 2">
    <name type="scientific">Cellulomonas rhizosphaerae</name>
    <dbReference type="NCBI Taxonomy" id="2293719"/>
    <lineage>
        <taxon>Bacteria</taxon>
        <taxon>Bacillati</taxon>
        <taxon>Actinomycetota</taxon>
        <taxon>Actinomycetes</taxon>
        <taxon>Micrococcales</taxon>
        <taxon>Cellulomonadaceae</taxon>
        <taxon>Cellulomonas</taxon>
    </lineage>
</organism>
<dbReference type="EMBL" id="QWKP01000219">
    <property type="protein sequence ID" value="RHA37913.1"/>
    <property type="molecule type" value="Genomic_DNA"/>
</dbReference>
<comment type="caution">
    <text evidence="1">The sequence shown here is derived from an EMBL/GenBank/DDBJ whole genome shotgun (WGS) entry which is preliminary data.</text>
</comment>
<dbReference type="Proteomes" id="UP000283374">
    <property type="component" value="Unassembled WGS sequence"/>
</dbReference>
<accession>A0A413RI35</accession>
<keyword evidence="2" id="KW-1185">Reference proteome</keyword>
<evidence type="ECO:0000313" key="1">
    <source>
        <dbReference type="EMBL" id="RHA37913.1"/>
    </source>
</evidence>